<sequence>MTALIEARDAFAAAHPEGRVALGGRDWGVIEAGAPGASGLLLIPGTLGRADIFWQQIAALESRLHLLAVSYPATGDIGAWTRDLLELTRARGMATFAVLGSSLGGYLAQALADSAPDRVSHLFAANTLASAAGLDQRPPYSSDLDAAPIERLREGFAGGLQNWAAAHPEQAGLVALLLGEVGGRIPEPELRMRLKALKQAPELGKPAIDGARTTVIEAADDPLIPAPMREGVRARLRPGVTWRFRWGGHFPYVVRPLAYTGVIERTLGLADPGDGVQRGALREL</sequence>
<dbReference type="InterPro" id="IPR000073">
    <property type="entry name" value="AB_hydrolase_1"/>
</dbReference>
<evidence type="ECO:0000259" key="4">
    <source>
        <dbReference type="Pfam" id="PF12697"/>
    </source>
</evidence>
<feature type="domain" description="AB hydrolase-1" evidence="4">
    <location>
        <begin position="40"/>
        <end position="255"/>
    </location>
</feature>
<evidence type="ECO:0000256" key="3">
    <source>
        <dbReference type="ARBA" id="ARBA00022490"/>
    </source>
</evidence>
<reference evidence="5 6" key="1">
    <citation type="submission" date="2018-07" db="EMBL/GenBank/DDBJ databases">
        <title>Rhodosalinus sp. strain E84T genomic sequence and assembly.</title>
        <authorList>
            <person name="Liu Z.-W."/>
            <person name="Lu D.-C."/>
        </authorList>
    </citation>
    <scope>NUCLEOTIDE SEQUENCE [LARGE SCALE GENOMIC DNA]</scope>
    <source>
        <strain evidence="5 6">E84</strain>
    </source>
</reference>
<dbReference type="Pfam" id="PF12697">
    <property type="entry name" value="Abhydrolase_6"/>
    <property type="match status" value="1"/>
</dbReference>
<dbReference type="Proteomes" id="UP000253370">
    <property type="component" value="Unassembled WGS sequence"/>
</dbReference>
<gene>
    <name evidence="5" type="ORF">DRV85_01495</name>
</gene>
<comment type="subcellular location">
    <subcellularLocation>
        <location evidence="1">Cytoplasm</location>
    </subcellularLocation>
</comment>
<evidence type="ECO:0000313" key="6">
    <source>
        <dbReference type="Proteomes" id="UP000253370"/>
    </source>
</evidence>
<evidence type="ECO:0000313" key="5">
    <source>
        <dbReference type="EMBL" id="RBI87627.1"/>
    </source>
</evidence>
<dbReference type="InterPro" id="IPR029058">
    <property type="entry name" value="AB_hydrolase_fold"/>
</dbReference>
<dbReference type="OrthoDB" id="9791366at2"/>
<accession>A0A365UEB7</accession>
<dbReference type="PANTHER" id="PTHR15913">
    <property type="entry name" value="ACID CLUSTER PROTEIN 33"/>
    <property type="match status" value="1"/>
</dbReference>
<keyword evidence="6" id="KW-1185">Reference proteome</keyword>
<keyword evidence="3" id="KW-0963">Cytoplasm</keyword>
<dbReference type="RefSeq" id="WP_113287650.1">
    <property type="nucleotide sequence ID" value="NZ_QNTQ01000001.1"/>
</dbReference>
<dbReference type="GO" id="GO:0005737">
    <property type="term" value="C:cytoplasm"/>
    <property type="evidence" value="ECO:0007669"/>
    <property type="project" value="UniProtKB-SubCell"/>
</dbReference>
<evidence type="ECO:0000256" key="1">
    <source>
        <dbReference type="ARBA" id="ARBA00004496"/>
    </source>
</evidence>
<protein>
    <recommendedName>
        <fullName evidence="2">Maspardin</fullName>
    </recommendedName>
</protein>
<dbReference type="AlphaFoldDB" id="A0A365UEB7"/>
<dbReference type="PANTHER" id="PTHR15913:SF0">
    <property type="entry name" value="MASPARDIN"/>
    <property type="match status" value="1"/>
</dbReference>
<dbReference type="EMBL" id="QNTQ01000001">
    <property type="protein sequence ID" value="RBI87627.1"/>
    <property type="molecule type" value="Genomic_DNA"/>
</dbReference>
<name>A0A365UEB7_9RHOB</name>
<comment type="caution">
    <text evidence="5">The sequence shown here is derived from an EMBL/GenBank/DDBJ whole genome shotgun (WGS) entry which is preliminary data.</text>
</comment>
<dbReference type="SUPFAM" id="SSF53474">
    <property type="entry name" value="alpha/beta-Hydrolases"/>
    <property type="match status" value="1"/>
</dbReference>
<dbReference type="Gene3D" id="3.40.50.1820">
    <property type="entry name" value="alpha/beta hydrolase"/>
    <property type="match status" value="1"/>
</dbReference>
<proteinExistence type="predicted"/>
<evidence type="ECO:0000256" key="2">
    <source>
        <dbReference type="ARBA" id="ARBA00020148"/>
    </source>
</evidence>
<dbReference type="InterPro" id="IPR026151">
    <property type="entry name" value="Maspardin"/>
</dbReference>
<organism evidence="5 6">
    <name type="scientific">Rhodosalinus halophilus</name>
    <dbReference type="NCBI Taxonomy" id="2259333"/>
    <lineage>
        <taxon>Bacteria</taxon>
        <taxon>Pseudomonadati</taxon>
        <taxon>Pseudomonadota</taxon>
        <taxon>Alphaproteobacteria</taxon>
        <taxon>Rhodobacterales</taxon>
        <taxon>Paracoccaceae</taxon>
        <taxon>Rhodosalinus</taxon>
    </lineage>
</organism>